<evidence type="ECO:0000256" key="2">
    <source>
        <dbReference type="ARBA" id="ARBA00023015"/>
    </source>
</evidence>
<dbReference type="NCBIfam" id="TIGR02937">
    <property type="entry name" value="sigma70-ECF"/>
    <property type="match status" value="1"/>
</dbReference>
<dbReference type="PANTHER" id="PTHR43133:SF46">
    <property type="entry name" value="RNA POLYMERASE SIGMA-70 FACTOR ECF SUBFAMILY"/>
    <property type="match status" value="1"/>
</dbReference>
<name>A0A239D2B2_9FLAO</name>
<evidence type="ECO:0000313" key="6">
    <source>
        <dbReference type="EMBL" id="SNS26282.1"/>
    </source>
</evidence>
<keyword evidence="3" id="KW-0731">Sigma factor</keyword>
<reference evidence="6 7" key="1">
    <citation type="submission" date="2017-06" db="EMBL/GenBank/DDBJ databases">
        <authorList>
            <person name="Kim H.J."/>
            <person name="Triplett B.A."/>
        </authorList>
    </citation>
    <scope>NUCLEOTIDE SEQUENCE [LARGE SCALE GENOMIC DNA]</scope>
    <source>
        <strain evidence="6 7">DSM 25597</strain>
    </source>
</reference>
<proteinExistence type="inferred from homology"/>
<evidence type="ECO:0000256" key="1">
    <source>
        <dbReference type="ARBA" id="ARBA00010641"/>
    </source>
</evidence>
<evidence type="ECO:0000259" key="5">
    <source>
        <dbReference type="Pfam" id="PF04542"/>
    </source>
</evidence>
<protein>
    <submittedName>
        <fullName evidence="6">RNA polymerase sigma factor, sigma-70 family</fullName>
    </submittedName>
</protein>
<dbReference type="InterPro" id="IPR036388">
    <property type="entry name" value="WH-like_DNA-bd_sf"/>
</dbReference>
<dbReference type="SUPFAM" id="SSF88659">
    <property type="entry name" value="Sigma3 and sigma4 domains of RNA polymerase sigma factors"/>
    <property type="match status" value="1"/>
</dbReference>
<dbReference type="Proteomes" id="UP000198379">
    <property type="component" value="Unassembled WGS sequence"/>
</dbReference>
<dbReference type="Pfam" id="PF04542">
    <property type="entry name" value="Sigma70_r2"/>
    <property type="match status" value="1"/>
</dbReference>
<dbReference type="RefSeq" id="WP_089373588.1">
    <property type="nucleotide sequence ID" value="NZ_BMEP01000001.1"/>
</dbReference>
<dbReference type="PANTHER" id="PTHR43133">
    <property type="entry name" value="RNA POLYMERASE ECF-TYPE SIGMA FACTO"/>
    <property type="match status" value="1"/>
</dbReference>
<dbReference type="InterPro" id="IPR014284">
    <property type="entry name" value="RNA_pol_sigma-70_dom"/>
</dbReference>
<gene>
    <name evidence="6" type="ORF">SAMN06265376_10998</name>
</gene>
<sequence length="186" mass="21734">MKKQRLITGLKEDRPEALRDIYLAHRKAFLRYSKKYPITASMAEDVYQDAIIILRDNARQGKLDHLKSELRTYLFSIGKYLIYTHLRKQKKVHLVEDFSTMYNEQTLMTEIVEATIPDGEQKHQMHVALEQLGGKCREILYLFYYRGFSLDEIVDTLGYSSKDVAKSQKSRCLKSLKALVKFPSYG</sequence>
<keyword evidence="4" id="KW-0804">Transcription</keyword>
<comment type="similarity">
    <text evidence="1">Belongs to the sigma-70 factor family. ECF subfamily.</text>
</comment>
<organism evidence="6 7">
    <name type="scientific">Dokdonia pacifica</name>
    <dbReference type="NCBI Taxonomy" id="1627892"/>
    <lineage>
        <taxon>Bacteria</taxon>
        <taxon>Pseudomonadati</taxon>
        <taxon>Bacteroidota</taxon>
        <taxon>Flavobacteriia</taxon>
        <taxon>Flavobacteriales</taxon>
        <taxon>Flavobacteriaceae</taxon>
        <taxon>Dokdonia</taxon>
    </lineage>
</organism>
<dbReference type="Gene3D" id="1.10.1740.10">
    <property type="match status" value="1"/>
</dbReference>
<accession>A0A239D2B2</accession>
<evidence type="ECO:0000313" key="7">
    <source>
        <dbReference type="Proteomes" id="UP000198379"/>
    </source>
</evidence>
<keyword evidence="2" id="KW-0805">Transcription regulation</keyword>
<evidence type="ECO:0000256" key="3">
    <source>
        <dbReference type="ARBA" id="ARBA00023082"/>
    </source>
</evidence>
<evidence type="ECO:0000256" key="4">
    <source>
        <dbReference type="ARBA" id="ARBA00023163"/>
    </source>
</evidence>
<dbReference type="GO" id="GO:0016987">
    <property type="term" value="F:sigma factor activity"/>
    <property type="evidence" value="ECO:0007669"/>
    <property type="project" value="UniProtKB-KW"/>
</dbReference>
<dbReference type="GO" id="GO:0006352">
    <property type="term" value="P:DNA-templated transcription initiation"/>
    <property type="evidence" value="ECO:0007669"/>
    <property type="project" value="InterPro"/>
</dbReference>
<dbReference type="EMBL" id="FZNY01000009">
    <property type="protein sequence ID" value="SNS26282.1"/>
    <property type="molecule type" value="Genomic_DNA"/>
</dbReference>
<feature type="domain" description="RNA polymerase sigma-70 region 2" evidence="5">
    <location>
        <begin position="22"/>
        <end position="91"/>
    </location>
</feature>
<dbReference type="SUPFAM" id="SSF88946">
    <property type="entry name" value="Sigma2 domain of RNA polymerase sigma factors"/>
    <property type="match status" value="1"/>
</dbReference>
<dbReference type="AlphaFoldDB" id="A0A239D2B2"/>
<dbReference type="InterPro" id="IPR007627">
    <property type="entry name" value="RNA_pol_sigma70_r2"/>
</dbReference>
<dbReference type="InterPro" id="IPR039425">
    <property type="entry name" value="RNA_pol_sigma-70-like"/>
</dbReference>
<keyword evidence="7" id="KW-1185">Reference proteome</keyword>
<dbReference type="InterPro" id="IPR013324">
    <property type="entry name" value="RNA_pol_sigma_r3/r4-like"/>
</dbReference>
<dbReference type="OrthoDB" id="1099849at2"/>
<dbReference type="InterPro" id="IPR013325">
    <property type="entry name" value="RNA_pol_sigma_r2"/>
</dbReference>
<dbReference type="Gene3D" id="1.10.10.10">
    <property type="entry name" value="Winged helix-like DNA-binding domain superfamily/Winged helix DNA-binding domain"/>
    <property type="match status" value="1"/>
</dbReference>